<keyword evidence="3" id="KW-1185">Reference proteome</keyword>
<evidence type="ECO:0000313" key="2">
    <source>
        <dbReference type="EnsemblPlants" id="OPUNC08G02910.2"/>
    </source>
</evidence>
<keyword evidence="1" id="KW-1133">Transmembrane helix</keyword>
<accession>A0A0E0LRA4</accession>
<dbReference type="AlphaFoldDB" id="A0A0E0LRA4"/>
<feature type="transmembrane region" description="Helical" evidence="1">
    <location>
        <begin position="42"/>
        <end position="65"/>
    </location>
</feature>
<dbReference type="AntiFam" id="ANF00062">
    <property type="entry name" value="Shadow ORF (opposite ABC transporter protein)"/>
</dbReference>
<organism evidence="2">
    <name type="scientific">Oryza punctata</name>
    <name type="common">Red rice</name>
    <dbReference type="NCBI Taxonomy" id="4537"/>
    <lineage>
        <taxon>Eukaryota</taxon>
        <taxon>Viridiplantae</taxon>
        <taxon>Streptophyta</taxon>
        <taxon>Embryophyta</taxon>
        <taxon>Tracheophyta</taxon>
        <taxon>Spermatophyta</taxon>
        <taxon>Magnoliopsida</taxon>
        <taxon>Liliopsida</taxon>
        <taxon>Poales</taxon>
        <taxon>Poaceae</taxon>
        <taxon>BOP clade</taxon>
        <taxon>Oryzoideae</taxon>
        <taxon>Oryzeae</taxon>
        <taxon>Oryzinae</taxon>
        <taxon>Oryza</taxon>
    </lineage>
</organism>
<dbReference type="Proteomes" id="UP000026962">
    <property type="component" value="Chromosome 8"/>
</dbReference>
<name>A0A0E0LRA4_ORYPU</name>
<dbReference type="EnsemblPlants" id="OPUNC08G02910.2">
    <property type="protein sequence ID" value="OPUNC08G02910.2"/>
    <property type="gene ID" value="OPUNC08G02910"/>
</dbReference>
<evidence type="ECO:0000256" key="1">
    <source>
        <dbReference type="SAM" id="Phobius"/>
    </source>
</evidence>
<reference evidence="2" key="1">
    <citation type="submission" date="2015-04" db="UniProtKB">
        <authorList>
            <consortium name="EnsemblPlants"/>
        </authorList>
    </citation>
    <scope>IDENTIFICATION</scope>
</reference>
<reference evidence="2" key="2">
    <citation type="submission" date="2018-05" db="EMBL/GenBank/DDBJ databases">
        <title>OpunRS2 (Oryza punctata Reference Sequence Version 2).</title>
        <authorList>
            <person name="Zhang J."/>
            <person name="Kudrna D."/>
            <person name="Lee S."/>
            <person name="Talag J."/>
            <person name="Welchert J."/>
            <person name="Wing R.A."/>
        </authorList>
    </citation>
    <scope>NUCLEOTIDE SEQUENCE [LARGE SCALE GENOMIC DNA]</scope>
</reference>
<sequence length="133" mass="14729">MESIPTSQQHTKATMMETKNVEKFDKNSTTFPLSITTIVSEFMTVDNLCATVILVILLGPSFMFFHSLAPKELITTLSDSPSSALVASSRRRMAGRFSRVLAMAIRCFCPPESWLPFSPTTVSYPSGRLLMNS</sequence>
<keyword evidence="1" id="KW-0812">Transmembrane</keyword>
<evidence type="ECO:0000313" key="3">
    <source>
        <dbReference type="Proteomes" id="UP000026962"/>
    </source>
</evidence>
<proteinExistence type="predicted"/>
<dbReference type="Gramene" id="OPUNC08G02910.2">
    <property type="protein sequence ID" value="OPUNC08G02910.2"/>
    <property type="gene ID" value="OPUNC08G02910"/>
</dbReference>
<protein>
    <submittedName>
        <fullName evidence="2">Uncharacterized protein</fullName>
    </submittedName>
</protein>
<keyword evidence="1" id="KW-0472">Membrane</keyword>